<dbReference type="InterPro" id="IPR041447">
    <property type="entry name" value="Mannosidase_ig"/>
</dbReference>
<evidence type="ECO:0000256" key="12">
    <source>
        <dbReference type="ARBA" id="ARBA00041614"/>
    </source>
</evidence>
<evidence type="ECO:0000259" key="13">
    <source>
        <dbReference type="Pfam" id="PF00703"/>
    </source>
</evidence>
<sequence length="848" mass="98174">MKHQLLPRDWKMSRRGSGDWLPARVPGSVYGDLLANGRMEDPYYRDNEWRALEIIKDDFEYVTHFSVPEEYLREEKVLLRFEGIDTIADLVLNGVALGHTENMHRTFEFSVKEYLKAEDNELRVVLYSPTGFIKAAYGKCPIEGSSDAMKGFPYLRKAHCMFGWDWGPRLPDAGIWRNVSLLAFSGARFDSVYITQHHQSGSVDLEFQIDLEEAVTGRTFRLEGENRYQTVGGQVVSAADGSWLSAASDENSEYDYRITVVDPDGVCRVYDGSPSRITVEKPQLWWPNGYGKQPLYRIRAELLRKTPSGEELVDVWEKRIGLRTMTMHIEKDAYGEQFAHEVNGVRIFAMGADYIPEDNLLGRVTAERTYELLKQARDANFNCIRVWGGGNYPYDAFWDACDELGLIVWEDFMFACAVYDLTPEFEANIRQELIDNIKRIRHHASLGLWCGNNEMEMFVDQGRWVTRHREKSDYVKMYEYIIPKILEIYDPNTFYWPASPSSGGAFDDPNGESRGDVHYWDVWHGDKPITEYRKFYFRYLSEFGFQSFPSLKTCETFTEPEDRNIFSYVMEKHQRNKTANGKIMNYMEQTFLYPTSFDTVLYASQLLQAEAIRYGVEHFRRNRGRCMGTVIWQLNDCWPVASWSSIDYCGRWKALHYYAKRFFAPLMLSCAEEGILTQDTNPNAEPYHVRKSIHLNVANETMSDQEVTVRYALRNADGEILREGSVSLTVPALSSRWLSKEDMEDAELYSNYVSYEMETEGKVISGGSVMFCAPKHFRFHDPKMRVRAEGNELVVTASAYARSIEIINEDDDMLLEDNYFDMNGGERRIRIVRGNPTGLKVRSVYDIR</sequence>
<keyword evidence="8" id="KW-0325">Glycoprotein</keyword>
<evidence type="ECO:0000259" key="14">
    <source>
        <dbReference type="Pfam" id="PF17753"/>
    </source>
</evidence>
<dbReference type="Pfam" id="PF00703">
    <property type="entry name" value="Glyco_hydro_2"/>
    <property type="match status" value="1"/>
</dbReference>
<evidence type="ECO:0000313" key="18">
    <source>
        <dbReference type="Proteomes" id="UP000823849"/>
    </source>
</evidence>
<comment type="similarity">
    <text evidence="10">Belongs to the glycosyl hydrolase 2 family. Beta-mannosidase B subfamily.</text>
</comment>
<feature type="domain" description="Beta-mannosidase Ig-fold" evidence="14">
    <location>
        <begin position="780"/>
        <end position="846"/>
    </location>
</feature>
<dbReference type="Proteomes" id="UP000823849">
    <property type="component" value="Unassembled WGS sequence"/>
</dbReference>
<evidence type="ECO:0000256" key="3">
    <source>
        <dbReference type="ARBA" id="ARBA00004740"/>
    </source>
</evidence>
<dbReference type="Gene3D" id="2.60.40.10">
    <property type="entry name" value="Immunoglobulins"/>
    <property type="match status" value="2"/>
</dbReference>
<evidence type="ECO:0000256" key="2">
    <source>
        <dbReference type="ARBA" id="ARBA00004613"/>
    </source>
</evidence>
<dbReference type="Pfam" id="PF17753">
    <property type="entry name" value="Ig_mannosidase"/>
    <property type="match status" value="1"/>
</dbReference>
<comment type="subunit">
    <text evidence="4">Homodimer.</text>
</comment>
<dbReference type="FunFam" id="3.20.20.80:FF:000050">
    <property type="entry name" value="Beta-mannosidase B"/>
    <property type="match status" value="1"/>
</dbReference>
<evidence type="ECO:0000256" key="1">
    <source>
        <dbReference type="ARBA" id="ARBA00000829"/>
    </source>
</evidence>
<keyword evidence="7 17" id="KW-0378">Hydrolase</keyword>
<feature type="domain" description="Glycoside hydrolase family 2 immunoglobulin-like beta-sandwich" evidence="13">
    <location>
        <begin position="188"/>
        <end position="323"/>
    </location>
</feature>
<proteinExistence type="inferred from homology"/>
<evidence type="ECO:0000259" key="16">
    <source>
        <dbReference type="Pfam" id="PF22666"/>
    </source>
</evidence>
<comment type="catalytic activity">
    <reaction evidence="1">
        <text>Hydrolysis of terminal, non-reducing beta-D-mannose residues in beta-D-mannosides.</text>
        <dbReference type="EC" id="3.2.1.25"/>
    </reaction>
</comment>
<feature type="domain" description="Beta-mannosidase-like galactose-binding" evidence="16">
    <location>
        <begin position="10"/>
        <end position="177"/>
    </location>
</feature>
<dbReference type="InterPro" id="IPR013783">
    <property type="entry name" value="Ig-like_fold"/>
</dbReference>
<dbReference type="SUPFAM" id="SSF49785">
    <property type="entry name" value="Galactose-binding domain-like"/>
    <property type="match status" value="1"/>
</dbReference>
<dbReference type="Pfam" id="PF22666">
    <property type="entry name" value="Glyco_hydro_2_N2"/>
    <property type="match status" value="1"/>
</dbReference>
<keyword evidence="6" id="KW-0964">Secreted</keyword>
<evidence type="ECO:0000256" key="9">
    <source>
        <dbReference type="ARBA" id="ARBA00023295"/>
    </source>
</evidence>
<name>A0A9D2NAQ0_9FIRM</name>
<dbReference type="GO" id="GO:0005975">
    <property type="term" value="P:carbohydrate metabolic process"/>
    <property type="evidence" value="ECO:0007669"/>
    <property type="project" value="InterPro"/>
</dbReference>
<evidence type="ECO:0000259" key="15">
    <source>
        <dbReference type="Pfam" id="PF17786"/>
    </source>
</evidence>
<feature type="domain" description="Mannosidase Ig/CBM-like" evidence="15">
    <location>
        <begin position="692"/>
        <end position="776"/>
    </location>
</feature>
<dbReference type="AlphaFoldDB" id="A0A9D2NAQ0"/>
<reference evidence="17" key="1">
    <citation type="journal article" date="2021" name="PeerJ">
        <title>Extensive microbial diversity within the chicken gut microbiome revealed by metagenomics and culture.</title>
        <authorList>
            <person name="Gilroy R."/>
            <person name="Ravi A."/>
            <person name="Getino M."/>
            <person name="Pursley I."/>
            <person name="Horton D.L."/>
            <person name="Alikhan N.F."/>
            <person name="Baker D."/>
            <person name="Gharbi K."/>
            <person name="Hall N."/>
            <person name="Watson M."/>
            <person name="Adriaenssens E.M."/>
            <person name="Foster-Nyarko E."/>
            <person name="Jarju S."/>
            <person name="Secka A."/>
            <person name="Antonio M."/>
            <person name="Oren A."/>
            <person name="Chaudhuri R.R."/>
            <person name="La Ragione R."/>
            <person name="Hildebrand F."/>
            <person name="Pallen M.J."/>
        </authorList>
    </citation>
    <scope>NUCLEOTIDE SEQUENCE</scope>
    <source>
        <strain evidence="17">CHK185-5351</strain>
    </source>
</reference>
<dbReference type="InterPro" id="IPR050887">
    <property type="entry name" value="Beta-mannosidase_GH2"/>
</dbReference>
<evidence type="ECO:0000313" key="17">
    <source>
        <dbReference type="EMBL" id="HJC15437.1"/>
    </source>
</evidence>
<comment type="subcellular location">
    <subcellularLocation>
        <location evidence="2">Secreted</location>
    </subcellularLocation>
</comment>
<dbReference type="InterPro" id="IPR017853">
    <property type="entry name" value="GH"/>
</dbReference>
<dbReference type="InterPro" id="IPR006102">
    <property type="entry name" value="Ig-like_GH2"/>
</dbReference>
<dbReference type="EC" id="3.2.1.25" evidence="5"/>
<dbReference type="GO" id="GO:0006516">
    <property type="term" value="P:glycoprotein catabolic process"/>
    <property type="evidence" value="ECO:0007669"/>
    <property type="project" value="TreeGrafter"/>
</dbReference>
<dbReference type="InterPro" id="IPR008979">
    <property type="entry name" value="Galactose-bd-like_sf"/>
</dbReference>
<keyword evidence="9" id="KW-0326">Glycosidase</keyword>
<organism evidence="17 18">
    <name type="scientific">Candidatus Fusicatenibacter intestinigallinarum</name>
    <dbReference type="NCBI Taxonomy" id="2838598"/>
    <lineage>
        <taxon>Bacteria</taxon>
        <taxon>Bacillati</taxon>
        <taxon>Bacillota</taxon>
        <taxon>Clostridia</taxon>
        <taxon>Lachnospirales</taxon>
        <taxon>Lachnospiraceae</taxon>
        <taxon>Fusicatenibacter</taxon>
    </lineage>
</organism>
<dbReference type="InterPro" id="IPR036156">
    <property type="entry name" value="Beta-gal/glucu_dom_sf"/>
</dbReference>
<accession>A0A9D2NAQ0</accession>
<protein>
    <recommendedName>
        <fullName evidence="11">Beta-mannosidase B</fullName>
        <ecNumber evidence="5">3.2.1.25</ecNumber>
    </recommendedName>
    <alternativeName>
        <fullName evidence="12">Mannanase B</fullName>
    </alternativeName>
</protein>
<comment type="caution">
    <text evidence="17">The sequence shown here is derived from an EMBL/GenBank/DDBJ whole genome shotgun (WGS) entry which is preliminary data.</text>
</comment>
<dbReference type="GO" id="GO:0004567">
    <property type="term" value="F:beta-mannosidase activity"/>
    <property type="evidence" value="ECO:0007669"/>
    <property type="project" value="UniProtKB-EC"/>
</dbReference>
<comment type="pathway">
    <text evidence="3">Glycan metabolism; N-glycan degradation.</text>
</comment>
<dbReference type="EMBL" id="DWWU01000027">
    <property type="protein sequence ID" value="HJC15437.1"/>
    <property type="molecule type" value="Genomic_DNA"/>
</dbReference>
<evidence type="ECO:0000256" key="8">
    <source>
        <dbReference type="ARBA" id="ARBA00023180"/>
    </source>
</evidence>
<dbReference type="InterPro" id="IPR054593">
    <property type="entry name" value="Beta-mannosidase-like_N2"/>
</dbReference>
<dbReference type="PANTHER" id="PTHR43730:SF1">
    <property type="entry name" value="BETA-MANNOSIDASE"/>
    <property type="match status" value="1"/>
</dbReference>
<gene>
    <name evidence="17" type="ORF">H9705_06370</name>
</gene>
<evidence type="ECO:0000256" key="6">
    <source>
        <dbReference type="ARBA" id="ARBA00022525"/>
    </source>
</evidence>
<evidence type="ECO:0000256" key="10">
    <source>
        <dbReference type="ARBA" id="ARBA00038429"/>
    </source>
</evidence>
<dbReference type="SUPFAM" id="SSF51445">
    <property type="entry name" value="(Trans)glycosidases"/>
    <property type="match status" value="1"/>
</dbReference>
<dbReference type="Gene3D" id="3.20.20.80">
    <property type="entry name" value="Glycosidases"/>
    <property type="match status" value="1"/>
</dbReference>
<dbReference type="Gene3D" id="2.60.120.260">
    <property type="entry name" value="Galactose-binding domain-like"/>
    <property type="match status" value="1"/>
</dbReference>
<dbReference type="Pfam" id="PF17786">
    <property type="entry name" value="Mannosidase_ig"/>
    <property type="match status" value="1"/>
</dbReference>
<evidence type="ECO:0000256" key="5">
    <source>
        <dbReference type="ARBA" id="ARBA00012754"/>
    </source>
</evidence>
<evidence type="ECO:0000256" key="11">
    <source>
        <dbReference type="ARBA" id="ARBA00041069"/>
    </source>
</evidence>
<reference evidence="17" key="2">
    <citation type="submission" date="2021-04" db="EMBL/GenBank/DDBJ databases">
        <authorList>
            <person name="Gilroy R."/>
        </authorList>
    </citation>
    <scope>NUCLEOTIDE SEQUENCE</scope>
    <source>
        <strain evidence="17">CHK185-5351</strain>
    </source>
</reference>
<evidence type="ECO:0000256" key="7">
    <source>
        <dbReference type="ARBA" id="ARBA00022801"/>
    </source>
</evidence>
<dbReference type="GO" id="GO:0005576">
    <property type="term" value="C:extracellular region"/>
    <property type="evidence" value="ECO:0007669"/>
    <property type="project" value="UniProtKB-SubCell"/>
</dbReference>
<evidence type="ECO:0000256" key="4">
    <source>
        <dbReference type="ARBA" id="ARBA00011738"/>
    </source>
</evidence>
<dbReference type="InterPro" id="IPR041625">
    <property type="entry name" value="Beta-mannosidase_Ig"/>
</dbReference>
<dbReference type="PANTHER" id="PTHR43730">
    <property type="entry name" value="BETA-MANNOSIDASE"/>
    <property type="match status" value="1"/>
</dbReference>
<dbReference type="SUPFAM" id="SSF49303">
    <property type="entry name" value="beta-Galactosidase/glucuronidase domain"/>
    <property type="match status" value="2"/>
</dbReference>